<dbReference type="EMBL" id="QGKW02001940">
    <property type="protein sequence ID" value="KAF2554605.1"/>
    <property type="molecule type" value="Genomic_DNA"/>
</dbReference>
<evidence type="ECO:0000256" key="1">
    <source>
        <dbReference type="SAM" id="MobiDB-lite"/>
    </source>
</evidence>
<evidence type="ECO:0000313" key="3">
    <source>
        <dbReference type="Proteomes" id="UP000712281"/>
    </source>
</evidence>
<protein>
    <submittedName>
        <fullName evidence="2">Uncharacterized protein</fullName>
    </submittedName>
</protein>
<reference evidence="2" key="1">
    <citation type="submission" date="2019-12" db="EMBL/GenBank/DDBJ databases">
        <title>Genome sequencing and annotation of Brassica cretica.</title>
        <authorList>
            <person name="Studholme D.J."/>
            <person name="Sarris P.F."/>
        </authorList>
    </citation>
    <scope>NUCLEOTIDE SEQUENCE</scope>
    <source>
        <strain evidence="2">PFS-001/15</strain>
        <tissue evidence="2">Leaf</tissue>
    </source>
</reference>
<feature type="region of interest" description="Disordered" evidence="1">
    <location>
        <begin position="223"/>
        <end position="244"/>
    </location>
</feature>
<comment type="caution">
    <text evidence="2">The sequence shown here is derived from an EMBL/GenBank/DDBJ whole genome shotgun (WGS) entry which is preliminary data.</text>
</comment>
<feature type="region of interest" description="Disordered" evidence="1">
    <location>
        <begin position="307"/>
        <end position="331"/>
    </location>
</feature>
<proteinExistence type="predicted"/>
<dbReference type="AlphaFoldDB" id="A0A8S9H7T5"/>
<feature type="compositionally biased region" description="Polar residues" evidence="1">
    <location>
        <begin position="227"/>
        <end position="244"/>
    </location>
</feature>
<feature type="region of interest" description="Disordered" evidence="1">
    <location>
        <begin position="112"/>
        <end position="136"/>
    </location>
</feature>
<sequence>MIEVLILKVDEMLRDEEGRTRNNASQLINVQDPFEGLLNQDPKNYIEELEDLVSRKRAFLYKILDDAEATREKEKNDKWDMLVESWHTKREDQIPRQLLHYIIVEGDKQHGSEELSRAEEAETSDPTSASITTTTSTSIDTNTATSIDDIWYFRHLIWCCIGWAMAGTQEAEKSAIWCMTSRHTRKNAQGELVTFSNQELASYRKTTKGTSSAWSKLWPGRLRTKTSDNQSNQQAVPATGNNQPDELKGLGMMMQQLLQGQQFQAKALNEVTNEIDTRMGNMFTELNAKYDTVASHIRKIDVQITQTAESVKRKQGTLAGKTDKNPRTEHC</sequence>
<gene>
    <name evidence="2" type="ORF">F2Q68_00015489</name>
</gene>
<feature type="compositionally biased region" description="Basic and acidic residues" evidence="1">
    <location>
        <begin position="321"/>
        <end position="331"/>
    </location>
</feature>
<name>A0A8S9H7T5_BRACR</name>
<organism evidence="2 3">
    <name type="scientific">Brassica cretica</name>
    <name type="common">Mustard</name>
    <dbReference type="NCBI Taxonomy" id="69181"/>
    <lineage>
        <taxon>Eukaryota</taxon>
        <taxon>Viridiplantae</taxon>
        <taxon>Streptophyta</taxon>
        <taxon>Embryophyta</taxon>
        <taxon>Tracheophyta</taxon>
        <taxon>Spermatophyta</taxon>
        <taxon>Magnoliopsida</taxon>
        <taxon>eudicotyledons</taxon>
        <taxon>Gunneridae</taxon>
        <taxon>Pentapetalae</taxon>
        <taxon>rosids</taxon>
        <taxon>malvids</taxon>
        <taxon>Brassicales</taxon>
        <taxon>Brassicaceae</taxon>
        <taxon>Brassiceae</taxon>
        <taxon>Brassica</taxon>
    </lineage>
</organism>
<dbReference type="Proteomes" id="UP000712281">
    <property type="component" value="Unassembled WGS sequence"/>
</dbReference>
<evidence type="ECO:0000313" key="2">
    <source>
        <dbReference type="EMBL" id="KAF2554605.1"/>
    </source>
</evidence>
<accession>A0A8S9H7T5</accession>
<feature type="compositionally biased region" description="Low complexity" evidence="1">
    <location>
        <begin position="124"/>
        <end position="136"/>
    </location>
</feature>